<protein>
    <submittedName>
        <fullName evidence="1">Uncharacterized protein</fullName>
    </submittedName>
</protein>
<keyword evidence="2" id="KW-1185">Reference proteome</keyword>
<proteinExistence type="predicted"/>
<reference evidence="2" key="1">
    <citation type="journal article" date="2024" name="Proc. Natl. Acad. Sci. U.S.A.">
        <title>Extraordinary preservation of gene collinearity over three hundred million years revealed in homosporous lycophytes.</title>
        <authorList>
            <person name="Li C."/>
            <person name="Wickell D."/>
            <person name="Kuo L.Y."/>
            <person name="Chen X."/>
            <person name="Nie B."/>
            <person name="Liao X."/>
            <person name="Peng D."/>
            <person name="Ji J."/>
            <person name="Jenkins J."/>
            <person name="Williams M."/>
            <person name="Shu S."/>
            <person name="Plott C."/>
            <person name="Barry K."/>
            <person name="Rajasekar S."/>
            <person name="Grimwood J."/>
            <person name="Han X."/>
            <person name="Sun S."/>
            <person name="Hou Z."/>
            <person name="He W."/>
            <person name="Dai G."/>
            <person name="Sun C."/>
            <person name="Schmutz J."/>
            <person name="Leebens-Mack J.H."/>
            <person name="Li F.W."/>
            <person name="Wang L."/>
        </authorList>
    </citation>
    <scope>NUCLEOTIDE SEQUENCE [LARGE SCALE GENOMIC DNA]</scope>
    <source>
        <strain evidence="2">cv. PW_Plant_1</strain>
    </source>
</reference>
<dbReference type="EMBL" id="CM055099">
    <property type="protein sequence ID" value="KAJ7547008.1"/>
    <property type="molecule type" value="Genomic_DNA"/>
</dbReference>
<organism evidence="1 2">
    <name type="scientific">Diphasiastrum complanatum</name>
    <name type="common">Issler's clubmoss</name>
    <name type="synonym">Lycopodium complanatum</name>
    <dbReference type="NCBI Taxonomy" id="34168"/>
    <lineage>
        <taxon>Eukaryota</taxon>
        <taxon>Viridiplantae</taxon>
        <taxon>Streptophyta</taxon>
        <taxon>Embryophyta</taxon>
        <taxon>Tracheophyta</taxon>
        <taxon>Lycopodiopsida</taxon>
        <taxon>Lycopodiales</taxon>
        <taxon>Lycopodiaceae</taxon>
        <taxon>Lycopodioideae</taxon>
        <taxon>Diphasiastrum</taxon>
    </lineage>
</organism>
<gene>
    <name evidence="1" type="ORF">O6H91_08G065000</name>
</gene>
<evidence type="ECO:0000313" key="2">
    <source>
        <dbReference type="Proteomes" id="UP001162992"/>
    </source>
</evidence>
<sequence>MASLDSLEIKSGKNPSQGASRLFSMRIVNLDYYMATPLPGMDHSYSQFQGRSVLEVPVIRVYGSTLAGQKTCLHIHKVLPYFYVPYDEDLPQKLDDAMAYVRHLAFAIEKAMKLATNIGAKRQHVHTCGLVRGKKFYGFHRTEQFFIKIVLYYPQEVARISTLLLGGGILNRRFEPHESHIPYLLQFMVDNNLSGMSHIHLSKLIFRQPLPEKPREMSHLLHSVLSSAEAALWQEGVACNNVVNSSHLVSNSMNGLDAGSASTLHDSSEQMETCSEVDKSQEFWLASNIPSDWIWPFFTSELGQDFGEPGKVRCMPSRSSTSELEADASAEEILNKTELQYVPLQLAGPHVKMVQSLIPIWQEEYLRSGDHGPASSGANCPSFDRVLSSSISYQDNFRKALLEVIRKEEMHFLPVKDSFLKEQVDGIDSLHQRHALENVSGVAPAERERILQLSIKSVDPEKNPSIGSPKNPSLYEITQPAHGKSSLEIEPCEELEARIIIQDAEEWVGEGTLKNGEGFGGFLGVKDMPFPLNEELIRAQLTESQLKEEEKEALDLLQWMMDDQTINVDEDENADENRDDEANLSQIAKSEGVEAVLRKSMCNYEISSQQECESILESLEASFHAASNNFNLVRDAECLNKSGTCGKSTSEPFSTKIPQSYDEADIESLQKLCESRRDLKDLNVGTSTSKDALEGPADLTQKELKIRMPQQLPTSSPVGQSSSKWGPLPVVTGGTNQPSGADTKHIEKALENDPGAYLDESLKVLKKHKRGCAYLTETKGVPEQKGSGQSIRKSPSLGGFNELSVRDLMRYKREKRPLRRDVVLCDETDVFENSKREASKQTGGDSEATCDVTCMGDETNVFENTKSEISKQSASESEAIHKVMCATTQEQATMSTSKSFFEGEVMNDAQDFIVASSRLSNAYCPPEGQLLLFHKRPPTQEQLLRTFQDHSLKPVNYGCAFYGDARQVPARPSVMAGLMFDVRSRSGTDLHDFQFDGKSVEDAEDREYIEMENWEPQGGVDTPIGGYSYYENDGTLLFLLTPVQPPPILSPLVSFDKPTSVEAGKQVNLLEEVHITSEMCVEFPRPASPKYDEKHVLNHEIQMLTPFSNRAFLQSSVHVSQAQDFQEICSHGSKSALQHHQHEIQISCERFSRDISQITAPPIASTHTMPLSQAGFRDPATLGGGQQVTMISIEMHAQSRGDLRPDPRYDSVCCIIIVVQIDSPPTELAHEIVVLLCDSTFLTKRRNLDGFSGCRVITLPDEVTLFQCFTKIVSLYDPDMLVGWEVQGHSLGFLAERAANLGIGILKQLSRSLRGSSWTTHTHEVEKELVELNESVIEDEWGRTHGSGIHIGGRIILNLWRIIRGELKLGIYTLEAVAEAVLRRRVPRIPWRTLTQWFMSGPGRERFRCVEYLVERAKLNLQIMDQLDLVNRTAELARIFGIDFYSVLSRGSQYRVESMMLRLAHTQNFLLISPTRQQVFAQPAMECLPLVMEPESRFYTSPVVVLDFQSLYPSIVIAYNLCFSTCLGKIGLNNPKILGVTSLFIEHGLLSELKDILTIAPNGVLYVPPEVSPGVLPRLLEEILSTRIMVKQAMKKLSSSQRVMQRVLNARQAALKLIANVTYGYAAAGFSGRMPCAELADSIVQFGRHTLEQAIQMVNVNPQWDARVVYGDTDSMFVLLEGRTREEAFKIGQEIAAAVTKSNPHPVTLKMEKVYQPCVLLTKKRYVGYSFENVSQLKPNFDAKGIETVRRDSCGAVVKCMERSLRILFETSDLSQVRQYLERQLQKILQGRISLKDFIFAKEVRLGTYSTKASVLPPAAIVASKAMAVDPRAEPRFGERVQYVVVHGEPGARLVDMVVDPHILLDNPAKFRLHDTYYINKQIIPALQRIFGLVGADLKAWYSEMSRVYRPSVLKRPSLVGVSSLNANVRKGDSTLNKVDDRIYTRGTIDQYYLSQHCTVCGQLTKASQVVCNSCSENQIAVTTILTRRFSQLEKEFDHLQALCRHCGGSSGGHQQIIACISLECPIFFERRKAETHFEISSYLAEEQVTFANKNSRFSSGDFFS</sequence>
<evidence type="ECO:0000313" key="1">
    <source>
        <dbReference type="EMBL" id="KAJ7547008.1"/>
    </source>
</evidence>
<comment type="caution">
    <text evidence="1">The sequence shown here is derived from an EMBL/GenBank/DDBJ whole genome shotgun (WGS) entry which is preliminary data.</text>
</comment>
<name>A0ACC2CY95_DIPCM</name>
<dbReference type="Proteomes" id="UP001162992">
    <property type="component" value="Chromosome 8"/>
</dbReference>
<accession>A0ACC2CY95</accession>